<name>A0A6A7A890_9PLEO</name>
<organism evidence="1 2">
    <name type="scientific">Ophiobolus disseminans</name>
    <dbReference type="NCBI Taxonomy" id="1469910"/>
    <lineage>
        <taxon>Eukaryota</taxon>
        <taxon>Fungi</taxon>
        <taxon>Dikarya</taxon>
        <taxon>Ascomycota</taxon>
        <taxon>Pezizomycotina</taxon>
        <taxon>Dothideomycetes</taxon>
        <taxon>Pleosporomycetidae</taxon>
        <taxon>Pleosporales</taxon>
        <taxon>Pleosporineae</taxon>
        <taxon>Phaeosphaeriaceae</taxon>
        <taxon>Ophiobolus</taxon>
    </lineage>
</organism>
<proteinExistence type="predicted"/>
<accession>A0A6A7A890</accession>
<evidence type="ECO:0000313" key="1">
    <source>
        <dbReference type="EMBL" id="KAF2828949.1"/>
    </source>
</evidence>
<dbReference type="AlphaFoldDB" id="A0A6A7A890"/>
<keyword evidence="2" id="KW-1185">Reference proteome</keyword>
<gene>
    <name evidence="1" type="ORF">CC86DRAFT_436577</name>
</gene>
<dbReference type="Proteomes" id="UP000799424">
    <property type="component" value="Unassembled WGS sequence"/>
</dbReference>
<dbReference type="EMBL" id="MU006221">
    <property type="protein sequence ID" value="KAF2828949.1"/>
    <property type="molecule type" value="Genomic_DNA"/>
</dbReference>
<sequence>MSAPFKHDKLVIDAHRYQNREHQKSIARTLALQQQILNRGVGGSSPDIMRTLQKELRESRAEQTEHVAGSKTKLQEIRDAISQCRHDGTEAHVCSYNRSEGHRRIFVAP</sequence>
<evidence type="ECO:0000313" key="2">
    <source>
        <dbReference type="Proteomes" id="UP000799424"/>
    </source>
</evidence>
<reference evidence="1" key="1">
    <citation type="journal article" date="2020" name="Stud. Mycol.">
        <title>101 Dothideomycetes genomes: a test case for predicting lifestyles and emergence of pathogens.</title>
        <authorList>
            <person name="Haridas S."/>
            <person name="Albert R."/>
            <person name="Binder M."/>
            <person name="Bloem J."/>
            <person name="Labutti K."/>
            <person name="Salamov A."/>
            <person name="Andreopoulos B."/>
            <person name="Baker S."/>
            <person name="Barry K."/>
            <person name="Bills G."/>
            <person name="Bluhm B."/>
            <person name="Cannon C."/>
            <person name="Castanera R."/>
            <person name="Culley D."/>
            <person name="Daum C."/>
            <person name="Ezra D."/>
            <person name="Gonzalez J."/>
            <person name="Henrissat B."/>
            <person name="Kuo A."/>
            <person name="Liang C."/>
            <person name="Lipzen A."/>
            <person name="Lutzoni F."/>
            <person name="Magnuson J."/>
            <person name="Mondo S."/>
            <person name="Nolan M."/>
            <person name="Ohm R."/>
            <person name="Pangilinan J."/>
            <person name="Park H.-J."/>
            <person name="Ramirez L."/>
            <person name="Alfaro M."/>
            <person name="Sun H."/>
            <person name="Tritt A."/>
            <person name="Yoshinaga Y."/>
            <person name="Zwiers L.-H."/>
            <person name="Turgeon B."/>
            <person name="Goodwin S."/>
            <person name="Spatafora J."/>
            <person name="Crous P."/>
            <person name="Grigoriev I."/>
        </authorList>
    </citation>
    <scope>NUCLEOTIDE SEQUENCE</scope>
    <source>
        <strain evidence="1">CBS 113818</strain>
    </source>
</reference>
<protein>
    <submittedName>
        <fullName evidence="1">Uncharacterized protein</fullName>
    </submittedName>
</protein>